<protein>
    <submittedName>
        <fullName evidence="2">DUF2807 domain-containing protein</fullName>
    </submittedName>
</protein>
<proteinExistence type="predicted"/>
<evidence type="ECO:0000313" key="2">
    <source>
        <dbReference type="EMBL" id="QDQ25669.1"/>
    </source>
</evidence>
<evidence type="ECO:0000313" key="3">
    <source>
        <dbReference type="Proteomes" id="UP000317550"/>
    </source>
</evidence>
<dbReference type="Proteomes" id="UP000317550">
    <property type="component" value="Chromosome"/>
</dbReference>
<dbReference type="AlphaFoldDB" id="A0A516SBY6"/>
<dbReference type="Gene3D" id="2.160.20.120">
    <property type="match status" value="1"/>
</dbReference>
<dbReference type="PANTHER" id="PTHR39200:SF1">
    <property type="entry name" value="AUTO-TRANSPORTER ADHESIN HEAD GIN DOMAIN-CONTAINING PROTEIN-RELATED"/>
    <property type="match status" value="1"/>
</dbReference>
<keyword evidence="3" id="KW-1185">Reference proteome</keyword>
<dbReference type="KEGG" id="cari:FNU76_04500"/>
<accession>A0A516SBY6</accession>
<gene>
    <name evidence="2" type="ORF">FNU76_04500</name>
</gene>
<dbReference type="Pfam" id="PF10988">
    <property type="entry name" value="DUF2807"/>
    <property type="match status" value="1"/>
</dbReference>
<organism evidence="2 3">
    <name type="scientific">Chitinimonas arctica</name>
    <dbReference type="NCBI Taxonomy" id="2594795"/>
    <lineage>
        <taxon>Bacteria</taxon>
        <taxon>Pseudomonadati</taxon>
        <taxon>Pseudomonadota</taxon>
        <taxon>Betaproteobacteria</taxon>
        <taxon>Neisseriales</taxon>
        <taxon>Chitinibacteraceae</taxon>
        <taxon>Chitinimonas</taxon>
    </lineage>
</organism>
<name>A0A516SBY6_9NEIS</name>
<dbReference type="OrthoDB" id="7057818at2"/>
<dbReference type="PANTHER" id="PTHR39200">
    <property type="entry name" value="HYPOTHETICAL EXPORTED PROTEIN"/>
    <property type="match status" value="1"/>
</dbReference>
<dbReference type="InterPro" id="IPR021255">
    <property type="entry name" value="DUF2807"/>
</dbReference>
<dbReference type="EMBL" id="CP041730">
    <property type="protein sequence ID" value="QDQ25669.1"/>
    <property type="molecule type" value="Genomic_DNA"/>
</dbReference>
<reference evidence="3" key="1">
    <citation type="submission" date="2019-07" db="EMBL/GenBank/DDBJ databases">
        <title>Chitinimonas sp. nov., isolated from Ny-Alesund, arctica soil.</title>
        <authorList>
            <person name="Xu Q."/>
            <person name="Peng F."/>
        </authorList>
    </citation>
    <scope>NUCLEOTIDE SEQUENCE [LARGE SCALE GENOMIC DNA]</scope>
    <source>
        <strain evidence="3">R3-44</strain>
    </source>
</reference>
<evidence type="ECO:0000259" key="1">
    <source>
        <dbReference type="Pfam" id="PF10988"/>
    </source>
</evidence>
<sequence>MSNPAHHQQEETVMKSSLLLALCLPLAACNVHVGTDEKSGEVREINISVTGENELAGNGKHASQTRTVGAVKEVEATGRVDVQIRIGATPSLTVEGDENLLAEVVTEQAGDKLIIRNKRSFSSKGPLKVILVTPAVAVLRSTGSGDISVEGLAGGDLKLESTGSGDIKLAGQLGLLTARLVGSGDLQSETLKPANITLDLLGAGEVTMGSVDVDRFEANLKGSGTITASGTAKTLVGSVLGSGDLQLEQLHAHTAELQLMGSGDIIAYASTSVTAAAMGSGEIIIHGKPAKQQLSGDNASLAS</sequence>
<feature type="domain" description="Putative auto-transporter adhesin head GIN" evidence="1">
    <location>
        <begin position="178"/>
        <end position="289"/>
    </location>
</feature>